<feature type="region of interest" description="Disordered" evidence="4">
    <location>
        <begin position="30"/>
        <end position="64"/>
    </location>
</feature>
<evidence type="ECO:0000256" key="1">
    <source>
        <dbReference type="ARBA" id="ARBA00004196"/>
    </source>
</evidence>
<dbReference type="STRING" id="1457250.GCA_000755225_00330"/>
<dbReference type="PANTHER" id="PTHR30532">
    <property type="entry name" value="IRON III DICITRATE-BINDING PERIPLASMIC PROTEIN"/>
    <property type="match status" value="1"/>
</dbReference>
<name>A0A4D6HES2_9EURY</name>
<dbReference type="AlphaFoldDB" id="A0A4D6HES2"/>
<evidence type="ECO:0000256" key="4">
    <source>
        <dbReference type="SAM" id="MobiDB-lite"/>
    </source>
</evidence>
<evidence type="ECO:0000256" key="2">
    <source>
        <dbReference type="ARBA" id="ARBA00022448"/>
    </source>
</evidence>
<comment type="subcellular location">
    <subcellularLocation>
        <location evidence="1">Cell envelope</location>
    </subcellularLocation>
</comment>
<dbReference type="GeneID" id="39848750"/>
<evidence type="ECO:0000313" key="6">
    <source>
        <dbReference type="EMBL" id="QCC52045.1"/>
    </source>
</evidence>
<feature type="domain" description="Fe/B12 periplasmic-binding" evidence="5">
    <location>
        <begin position="92"/>
        <end position="347"/>
    </location>
</feature>
<dbReference type="InterPro" id="IPR002491">
    <property type="entry name" value="ABC_transptr_periplasmic_BD"/>
</dbReference>
<dbReference type="OrthoDB" id="304381at2157"/>
<sequence length="408" mass="45169">MADANQSRVGPTRRDYVKYGGAVISGGLLAGCGSGGGEETPTKGDETSPEPMGSSTETPVETPYSVTMEPTGTVEFDAVPETWLAFLSTYGDMGIALGQADGLQGLWNAENVPVEFYDALPGVEVDLSGVTTITGENGVDTETLYALDCDLHLVDPNWLELIADNWDGDDTAEISEQVGPFLGNYIRRRGDDWHDYPYYSLYEAFEKVAAAFRERERFQALRSVHEGMQSTISEQLPATEDRPTVGLLSVNSDFEGGSFYVYPVQDGNNHKQYRDLEMRGAFDEHIDGSYAQWDYEQLLEVDPDAMVFQYGFTHVSTDEFANKVAAMREDPLGGQLSAVQNDRLYRGGTSYQGPVVNFFQTEAAAKQFYPEAFGEWPGYTDDDKYPDFSEDEQLFDHQRVADIINGAI</sequence>
<accession>A0A4D6HES2</accession>
<dbReference type="SUPFAM" id="SSF53807">
    <property type="entry name" value="Helical backbone' metal receptor"/>
    <property type="match status" value="1"/>
</dbReference>
<organism evidence="6 7">
    <name type="scientific">Halapricum salinum</name>
    <dbReference type="NCBI Taxonomy" id="1457250"/>
    <lineage>
        <taxon>Archaea</taxon>
        <taxon>Methanobacteriati</taxon>
        <taxon>Methanobacteriota</taxon>
        <taxon>Stenosarchaea group</taxon>
        <taxon>Halobacteria</taxon>
        <taxon>Halobacteriales</taxon>
        <taxon>Haloarculaceae</taxon>
        <taxon>Halapricum</taxon>
    </lineage>
</organism>
<dbReference type="PANTHER" id="PTHR30532:SF1">
    <property type="entry name" value="IRON(3+)-HYDROXAMATE-BINDING PROTEIN FHUD"/>
    <property type="match status" value="1"/>
</dbReference>
<dbReference type="KEGG" id="hsn:DV733_12780"/>
<dbReference type="EMBL" id="CP031310">
    <property type="protein sequence ID" value="QCC52045.1"/>
    <property type="molecule type" value="Genomic_DNA"/>
</dbReference>
<dbReference type="Gene3D" id="3.40.50.1980">
    <property type="entry name" value="Nitrogenase molybdenum iron protein domain"/>
    <property type="match status" value="2"/>
</dbReference>
<evidence type="ECO:0000259" key="5">
    <source>
        <dbReference type="Pfam" id="PF01497"/>
    </source>
</evidence>
<keyword evidence="2" id="KW-0813">Transport</keyword>
<evidence type="ECO:0000313" key="7">
    <source>
        <dbReference type="Proteomes" id="UP000296706"/>
    </source>
</evidence>
<proteinExistence type="predicted"/>
<protein>
    <submittedName>
        <fullName evidence="6">ABC transporter substrate-binding protein</fullName>
    </submittedName>
</protein>
<gene>
    <name evidence="6" type="ORF">DV733_12780</name>
</gene>
<dbReference type="InterPro" id="IPR051313">
    <property type="entry name" value="Bact_iron-sidero_bind"/>
</dbReference>
<keyword evidence="7" id="KW-1185">Reference proteome</keyword>
<reference evidence="6 7" key="1">
    <citation type="journal article" date="2019" name="Nat. Commun.">
        <title>A new type of DNA phosphorothioation-based antiviral system in archaea.</title>
        <authorList>
            <person name="Xiong L."/>
            <person name="Liu S."/>
            <person name="Chen S."/>
            <person name="Xiao Y."/>
            <person name="Zhu B."/>
            <person name="Gao Y."/>
            <person name="Zhang Y."/>
            <person name="Chen B."/>
            <person name="Luo J."/>
            <person name="Deng Z."/>
            <person name="Chen X."/>
            <person name="Wang L."/>
            <person name="Chen S."/>
        </authorList>
    </citation>
    <scope>NUCLEOTIDE SEQUENCE [LARGE SCALE GENOMIC DNA]</scope>
    <source>
        <strain evidence="6 7">CBA1105</strain>
    </source>
</reference>
<feature type="compositionally biased region" description="Polar residues" evidence="4">
    <location>
        <begin position="53"/>
        <end position="64"/>
    </location>
</feature>
<keyword evidence="3" id="KW-0732">Signal</keyword>
<dbReference type="Pfam" id="PF01497">
    <property type="entry name" value="Peripla_BP_2"/>
    <property type="match status" value="1"/>
</dbReference>
<dbReference type="RefSeq" id="WP_049994352.1">
    <property type="nucleotide sequence ID" value="NZ_CP031310.1"/>
</dbReference>
<evidence type="ECO:0000256" key="3">
    <source>
        <dbReference type="ARBA" id="ARBA00022729"/>
    </source>
</evidence>
<dbReference type="Proteomes" id="UP000296706">
    <property type="component" value="Chromosome"/>
</dbReference>